<reference evidence="3 4" key="1">
    <citation type="submission" date="2019-03" db="EMBL/GenBank/DDBJ databases">
        <title>Draft genome of Gammaproteobacteria bacterium LSUCC0057, a member of the SAR92 clade.</title>
        <authorList>
            <person name="Lanclos V.C."/>
            <person name="Doiron C."/>
            <person name="Henson M.W."/>
            <person name="Thrash J.C."/>
        </authorList>
    </citation>
    <scope>NUCLEOTIDE SEQUENCE [LARGE SCALE GENOMIC DNA]</scope>
    <source>
        <strain evidence="3 4">LSUCC0057</strain>
    </source>
</reference>
<dbReference type="SUPFAM" id="SSF53300">
    <property type="entry name" value="vWA-like"/>
    <property type="match status" value="1"/>
</dbReference>
<keyword evidence="2" id="KW-0812">Transmembrane</keyword>
<comment type="caution">
    <text evidence="3">The sequence shown here is derived from an EMBL/GenBank/DDBJ whole genome shotgun (WGS) entry which is preliminary data.</text>
</comment>
<keyword evidence="1" id="KW-0175">Coiled coil</keyword>
<dbReference type="InterPro" id="IPR036465">
    <property type="entry name" value="vWFA_dom_sf"/>
</dbReference>
<feature type="transmembrane region" description="Helical" evidence="2">
    <location>
        <begin position="12"/>
        <end position="33"/>
    </location>
</feature>
<feature type="coiled-coil region" evidence="1">
    <location>
        <begin position="51"/>
        <end position="78"/>
    </location>
</feature>
<dbReference type="EMBL" id="SPIA01000001">
    <property type="protein sequence ID" value="TFH68464.1"/>
    <property type="molecule type" value="Genomic_DNA"/>
</dbReference>
<dbReference type="AlphaFoldDB" id="A0A4Y8UL42"/>
<sequence>MSRRDRSALDTSLSFLDVISCGFGAIVLLLIIARVGGPAPTQPDIALQRQWVAAQQQVEELQQRLAQTRAAVARQQRETAASRELFATMALTVSERNRQRQDEQARLKLALQVLSEEQQRLLGAEFTRQNQIIGGIPVDSEYIIFVIDTSGSMQAAAWRRLQQEMINILDIYPTVKGLQIMNDMGQLMFPAAIGEWQQDSPEQRQKILRRLASWAPFSNSSPVEGIEQAIKNYYASGSKISIYVMGDDFQGGSVRAVAAVVAQLNRAAADGARRVRIHAVGFPVQFVDGREAPASAVRFAHLMRELTAANGGSFIALGGLD</sequence>
<keyword evidence="2" id="KW-1133">Transmembrane helix</keyword>
<protein>
    <submittedName>
        <fullName evidence="3">VWA domain-containing protein</fullName>
    </submittedName>
</protein>
<keyword evidence="4" id="KW-1185">Reference proteome</keyword>
<evidence type="ECO:0000313" key="3">
    <source>
        <dbReference type="EMBL" id="TFH68464.1"/>
    </source>
</evidence>
<accession>A0A4Y8UL42</accession>
<evidence type="ECO:0000256" key="1">
    <source>
        <dbReference type="SAM" id="Coils"/>
    </source>
</evidence>
<keyword evidence="2" id="KW-0472">Membrane</keyword>
<proteinExistence type="predicted"/>
<evidence type="ECO:0000256" key="2">
    <source>
        <dbReference type="SAM" id="Phobius"/>
    </source>
</evidence>
<dbReference type="Gene3D" id="3.40.50.410">
    <property type="entry name" value="von Willebrand factor, type A domain"/>
    <property type="match status" value="1"/>
</dbReference>
<name>A0A4Y8UL42_9GAMM</name>
<evidence type="ECO:0000313" key="4">
    <source>
        <dbReference type="Proteomes" id="UP000298133"/>
    </source>
</evidence>
<dbReference type="OrthoDB" id="5489581at2"/>
<dbReference type="Proteomes" id="UP000298133">
    <property type="component" value="Unassembled WGS sequence"/>
</dbReference>
<organism evidence="3 4">
    <name type="scientific">Gammaproteobacteria bacterium LSUCC0057</name>
    <dbReference type="NCBI Taxonomy" id="2559237"/>
    <lineage>
        <taxon>Bacteria</taxon>
        <taxon>Pseudomonadati</taxon>
        <taxon>Pseudomonadota</taxon>
        <taxon>Gammaproteobacteria</taxon>
        <taxon>Cellvibrionales</taxon>
        <taxon>Porticoccaceae</taxon>
        <taxon>SAR92 clade</taxon>
    </lineage>
</organism>
<gene>
    <name evidence="3" type="ORF">E3W66_00435</name>
</gene>